<name>A0A6M1SWI0_9BACT</name>
<sequence length="104" mass="12427">MTKLFEKLKEHWGLDSFWHVVLILFIFSITGMTALYIRQFFFDLFGITSDTALSIKIIAWLLVVFPSYQALFLIYGFLLGQFDFVWRFEKKSLNRIKNLFVRSE</sequence>
<feature type="transmembrane region" description="Helical" evidence="1">
    <location>
        <begin position="12"/>
        <end position="37"/>
    </location>
</feature>
<gene>
    <name evidence="3" type="ORF">G3570_02030</name>
</gene>
<evidence type="ECO:0000259" key="2">
    <source>
        <dbReference type="Pfam" id="PF20584"/>
    </source>
</evidence>
<keyword evidence="3" id="KW-0808">Transferase</keyword>
<keyword evidence="1" id="KW-0812">Transmembrane</keyword>
<evidence type="ECO:0000256" key="1">
    <source>
        <dbReference type="SAM" id="Phobius"/>
    </source>
</evidence>
<dbReference type="Pfam" id="PF20584">
    <property type="entry name" value="DUF6787"/>
    <property type="match status" value="1"/>
</dbReference>
<keyword evidence="1" id="KW-1133">Transmembrane helix</keyword>
<organism evidence="3 4">
    <name type="scientific">Halalkalibaculum roseum</name>
    <dbReference type="NCBI Taxonomy" id="2709311"/>
    <lineage>
        <taxon>Bacteria</taxon>
        <taxon>Pseudomonadati</taxon>
        <taxon>Balneolota</taxon>
        <taxon>Balneolia</taxon>
        <taxon>Balneolales</taxon>
        <taxon>Balneolaceae</taxon>
        <taxon>Halalkalibaculum</taxon>
    </lineage>
</organism>
<proteinExistence type="predicted"/>
<dbReference type="InterPro" id="IPR046714">
    <property type="entry name" value="DUF6787"/>
</dbReference>
<reference evidence="3 4" key="1">
    <citation type="submission" date="2020-02" db="EMBL/GenBank/DDBJ databases">
        <title>Balneolaceae bacterium YR4-1, complete genome.</title>
        <authorList>
            <person name="Li Y."/>
            <person name="Wu S."/>
        </authorList>
    </citation>
    <scope>NUCLEOTIDE SEQUENCE [LARGE SCALE GENOMIC DNA]</scope>
    <source>
        <strain evidence="3 4">YR4-1</strain>
    </source>
</reference>
<keyword evidence="1" id="KW-0472">Membrane</keyword>
<protein>
    <submittedName>
        <fullName evidence="3">Prolipoprotein diacylglyceryl transferase</fullName>
    </submittedName>
</protein>
<evidence type="ECO:0000313" key="3">
    <source>
        <dbReference type="EMBL" id="NGP75394.1"/>
    </source>
</evidence>
<comment type="caution">
    <text evidence="3">The sequence shown here is derived from an EMBL/GenBank/DDBJ whole genome shotgun (WGS) entry which is preliminary data.</text>
</comment>
<dbReference type="GO" id="GO:0016740">
    <property type="term" value="F:transferase activity"/>
    <property type="evidence" value="ECO:0007669"/>
    <property type="project" value="UniProtKB-KW"/>
</dbReference>
<accession>A0A6M1SWI0</accession>
<keyword evidence="3" id="KW-0449">Lipoprotein</keyword>
<feature type="domain" description="DUF6787" evidence="2">
    <location>
        <begin position="22"/>
        <end position="100"/>
    </location>
</feature>
<feature type="transmembrane region" description="Helical" evidence="1">
    <location>
        <begin position="57"/>
        <end position="80"/>
    </location>
</feature>
<keyword evidence="4" id="KW-1185">Reference proteome</keyword>
<dbReference type="RefSeq" id="WP_165138661.1">
    <property type="nucleotide sequence ID" value="NZ_JAALLT010000001.1"/>
</dbReference>
<evidence type="ECO:0000313" key="4">
    <source>
        <dbReference type="Proteomes" id="UP000473278"/>
    </source>
</evidence>
<dbReference type="AlphaFoldDB" id="A0A6M1SWI0"/>
<dbReference type="Proteomes" id="UP000473278">
    <property type="component" value="Unassembled WGS sequence"/>
</dbReference>
<dbReference type="EMBL" id="JAALLT010000001">
    <property type="protein sequence ID" value="NGP75394.1"/>
    <property type="molecule type" value="Genomic_DNA"/>
</dbReference>